<gene>
    <name evidence="1" type="ORF">E7V67_025100</name>
</gene>
<evidence type="ECO:0000313" key="1">
    <source>
        <dbReference type="EMBL" id="WUR12929.1"/>
    </source>
</evidence>
<evidence type="ECO:0000313" key="2">
    <source>
        <dbReference type="Proteomes" id="UP000321323"/>
    </source>
</evidence>
<organism evidence="1 2">
    <name type="scientific">[Empedobacter] haloabium</name>
    <dbReference type="NCBI Taxonomy" id="592317"/>
    <lineage>
        <taxon>Bacteria</taxon>
        <taxon>Pseudomonadati</taxon>
        <taxon>Pseudomonadota</taxon>
        <taxon>Betaproteobacteria</taxon>
        <taxon>Burkholderiales</taxon>
        <taxon>Oxalobacteraceae</taxon>
        <taxon>Telluria group</taxon>
        <taxon>Telluria group incertae sedis</taxon>
    </lineage>
</organism>
<keyword evidence="2" id="KW-1185">Reference proteome</keyword>
<protein>
    <submittedName>
        <fullName evidence="1">Uncharacterized protein</fullName>
    </submittedName>
</protein>
<dbReference type="Proteomes" id="UP000321323">
    <property type="component" value="Chromosome"/>
</dbReference>
<reference evidence="1 2" key="1">
    <citation type="journal article" date="2019" name="Int. J. Syst. Evol. Microbiol.">
        <title>The Draft Whole-Genome Sequence of the Antibiotic Producer Empedobacter haloabium ATCC 31962 Provides Indications for Its Taxonomic Reclassification.</title>
        <authorList>
            <person name="Miess H."/>
            <person name="Arlt P."/>
            <person name="Apel A.K."/>
            <person name="Weber T."/>
            <person name="Nieselt K."/>
            <person name="Hanssen F."/>
            <person name="Czemmel S."/>
            <person name="Nahnsen S."/>
            <person name="Gross H."/>
        </authorList>
    </citation>
    <scope>NUCLEOTIDE SEQUENCE [LARGE SCALE GENOMIC DNA]</scope>
    <source>
        <strain evidence="1 2">ATCC 31962</strain>
    </source>
</reference>
<dbReference type="EMBL" id="CP136508">
    <property type="protein sequence ID" value="WUR12929.1"/>
    <property type="molecule type" value="Genomic_DNA"/>
</dbReference>
<sequence length="42" mass="4521">MNGLPACASACSALVYFLASDGIRNHVLLLRRAWLLLLGHLA</sequence>
<accession>A0ABZ1UKZ1</accession>
<name>A0ABZ1UKZ1_9BURK</name>
<proteinExistence type="predicted"/>